<name>A0A7J7L6A7_9MAGN</name>
<dbReference type="AlphaFoldDB" id="A0A7J7L6A7"/>
<proteinExistence type="predicted"/>
<evidence type="ECO:0000313" key="2">
    <source>
        <dbReference type="Proteomes" id="UP000541444"/>
    </source>
</evidence>
<sequence length="87" mass="9785">MDDLKEVKEKARLSILQGKEDTSQMVAHLVKGVWLCIEEQESELKKAKSELEKNLARAQTDALKEFRQLKAAHAVVIGQLQVEAKAN</sequence>
<accession>A0A7J7L6A7</accession>
<protein>
    <submittedName>
        <fullName evidence="1">Uncharacterized protein</fullName>
    </submittedName>
</protein>
<comment type="caution">
    <text evidence="1">The sequence shown here is derived from an EMBL/GenBank/DDBJ whole genome shotgun (WGS) entry which is preliminary data.</text>
</comment>
<gene>
    <name evidence="1" type="ORF">GIB67_033536</name>
</gene>
<evidence type="ECO:0000313" key="1">
    <source>
        <dbReference type="EMBL" id="KAF6138122.1"/>
    </source>
</evidence>
<keyword evidence="2" id="KW-1185">Reference proteome</keyword>
<organism evidence="1 2">
    <name type="scientific">Kingdonia uniflora</name>
    <dbReference type="NCBI Taxonomy" id="39325"/>
    <lineage>
        <taxon>Eukaryota</taxon>
        <taxon>Viridiplantae</taxon>
        <taxon>Streptophyta</taxon>
        <taxon>Embryophyta</taxon>
        <taxon>Tracheophyta</taxon>
        <taxon>Spermatophyta</taxon>
        <taxon>Magnoliopsida</taxon>
        <taxon>Ranunculales</taxon>
        <taxon>Circaeasteraceae</taxon>
        <taxon>Kingdonia</taxon>
    </lineage>
</organism>
<dbReference type="EMBL" id="JACGCM010002614">
    <property type="protein sequence ID" value="KAF6138122.1"/>
    <property type="molecule type" value="Genomic_DNA"/>
</dbReference>
<dbReference type="Proteomes" id="UP000541444">
    <property type="component" value="Unassembled WGS sequence"/>
</dbReference>
<reference evidence="1 2" key="1">
    <citation type="journal article" date="2020" name="IScience">
        <title>Genome Sequencing of the Endangered Kingdonia uniflora (Circaeasteraceae, Ranunculales) Reveals Potential Mechanisms of Evolutionary Specialization.</title>
        <authorList>
            <person name="Sun Y."/>
            <person name="Deng T."/>
            <person name="Zhang A."/>
            <person name="Moore M.J."/>
            <person name="Landis J.B."/>
            <person name="Lin N."/>
            <person name="Zhang H."/>
            <person name="Zhang X."/>
            <person name="Huang J."/>
            <person name="Zhang X."/>
            <person name="Sun H."/>
            <person name="Wang H."/>
        </authorList>
    </citation>
    <scope>NUCLEOTIDE SEQUENCE [LARGE SCALE GENOMIC DNA]</scope>
    <source>
        <strain evidence="1">TB1705</strain>
        <tissue evidence="1">Leaf</tissue>
    </source>
</reference>